<evidence type="ECO:0000313" key="8">
    <source>
        <dbReference type="Proteomes" id="UP000199116"/>
    </source>
</evidence>
<dbReference type="InterPro" id="IPR051202">
    <property type="entry name" value="Peptidase_C40"/>
</dbReference>
<dbReference type="GO" id="GO:0006508">
    <property type="term" value="P:proteolysis"/>
    <property type="evidence" value="ECO:0007669"/>
    <property type="project" value="UniProtKB-KW"/>
</dbReference>
<dbReference type="GO" id="GO:0008234">
    <property type="term" value="F:cysteine-type peptidase activity"/>
    <property type="evidence" value="ECO:0007669"/>
    <property type="project" value="UniProtKB-KW"/>
</dbReference>
<dbReference type="InterPro" id="IPR000064">
    <property type="entry name" value="NLP_P60_dom"/>
</dbReference>
<dbReference type="SMART" id="SM00287">
    <property type="entry name" value="SH3b"/>
    <property type="match status" value="2"/>
</dbReference>
<dbReference type="Gene3D" id="2.30.30.40">
    <property type="entry name" value="SH3 Domains"/>
    <property type="match status" value="2"/>
</dbReference>
<evidence type="ECO:0000259" key="5">
    <source>
        <dbReference type="PROSITE" id="PS51781"/>
    </source>
</evidence>
<evidence type="ECO:0000313" key="7">
    <source>
        <dbReference type="EMBL" id="SFF89834.1"/>
    </source>
</evidence>
<evidence type="ECO:0000256" key="1">
    <source>
        <dbReference type="ARBA" id="ARBA00007074"/>
    </source>
</evidence>
<dbReference type="Pfam" id="PF08239">
    <property type="entry name" value="SH3_3"/>
    <property type="match status" value="1"/>
</dbReference>
<dbReference type="Pfam" id="PF00877">
    <property type="entry name" value="NLPC_P60"/>
    <property type="match status" value="1"/>
</dbReference>
<proteinExistence type="inferred from homology"/>
<dbReference type="PROSITE" id="PS51257">
    <property type="entry name" value="PROKAR_LIPOPROTEIN"/>
    <property type="match status" value="1"/>
</dbReference>
<accession>A0A1I2MEA7</accession>
<dbReference type="InterPro" id="IPR041382">
    <property type="entry name" value="SH3_16"/>
</dbReference>
<evidence type="ECO:0000256" key="2">
    <source>
        <dbReference type="ARBA" id="ARBA00022670"/>
    </source>
</evidence>
<comment type="similarity">
    <text evidence="1">Belongs to the peptidase C40 family.</text>
</comment>
<dbReference type="Proteomes" id="UP000199116">
    <property type="component" value="Unassembled WGS sequence"/>
</dbReference>
<feature type="domain" description="SH3b" evidence="5">
    <location>
        <begin position="116"/>
        <end position="179"/>
    </location>
</feature>
<organism evidence="7 8">
    <name type="scientific">Salegentibacter agarivorans</name>
    <dbReference type="NCBI Taxonomy" id="345907"/>
    <lineage>
        <taxon>Bacteria</taxon>
        <taxon>Pseudomonadati</taxon>
        <taxon>Bacteroidota</taxon>
        <taxon>Flavobacteriia</taxon>
        <taxon>Flavobacteriales</taxon>
        <taxon>Flavobacteriaceae</taxon>
        <taxon>Salegentibacter</taxon>
    </lineage>
</organism>
<keyword evidence="4" id="KW-0788">Thiol protease</keyword>
<dbReference type="Pfam" id="PF18348">
    <property type="entry name" value="SH3_16"/>
    <property type="match status" value="1"/>
</dbReference>
<dbReference type="PROSITE" id="PS51935">
    <property type="entry name" value="NLPC_P60"/>
    <property type="match status" value="1"/>
</dbReference>
<keyword evidence="2" id="KW-0645">Protease</keyword>
<dbReference type="SUPFAM" id="SSF54001">
    <property type="entry name" value="Cysteine proteinases"/>
    <property type="match status" value="1"/>
</dbReference>
<dbReference type="PROSITE" id="PS51781">
    <property type="entry name" value="SH3B"/>
    <property type="match status" value="1"/>
</dbReference>
<dbReference type="Gene3D" id="3.90.1720.10">
    <property type="entry name" value="endopeptidase domain like (from Nostoc punctiforme)"/>
    <property type="match status" value="1"/>
</dbReference>
<dbReference type="EMBL" id="FOOH01000013">
    <property type="protein sequence ID" value="SFF89834.1"/>
    <property type="molecule type" value="Genomic_DNA"/>
</dbReference>
<reference evidence="8" key="1">
    <citation type="submission" date="2016-10" db="EMBL/GenBank/DDBJ databases">
        <authorList>
            <person name="Varghese N."/>
            <person name="Submissions S."/>
        </authorList>
    </citation>
    <scope>NUCLEOTIDE SEQUENCE [LARGE SCALE GENOMIC DNA]</scope>
    <source>
        <strain evidence="8">DSM 23515</strain>
    </source>
</reference>
<keyword evidence="3" id="KW-0378">Hydrolase</keyword>
<feature type="domain" description="NlpC/P60" evidence="6">
    <location>
        <begin position="259"/>
        <end position="393"/>
    </location>
</feature>
<name>A0A1I2MEA7_9FLAO</name>
<dbReference type="PANTHER" id="PTHR47053">
    <property type="entry name" value="MUREIN DD-ENDOPEPTIDASE MEPH-RELATED"/>
    <property type="match status" value="1"/>
</dbReference>
<dbReference type="InterPro" id="IPR003646">
    <property type="entry name" value="SH3-like_bac-type"/>
</dbReference>
<dbReference type="AlphaFoldDB" id="A0A1I2MEA7"/>
<evidence type="ECO:0000256" key="3">
    <source>
        <dbReference type="ARBA" id="ARBA00022801"/>
    </source>
</evidence>
<protein>
    <submittedName>
        <fullName evidence="7">SH3 domain-containing protein</fullName>
    </submittedName>
</protein>
<sequence length="419" mass="47853">MWRKQETKIEIMNLIKPYLPFLLTLFLFASCDEKEEKKEENPLQNQIVEVEENYAPDGRVALFEVTAEKNGETYILRGESNDPEAVNSLKEKLESENIKFTDSIQVLPDTEALEDKIRGVVKISVANLRDEPKHSAQLVTQATLGMPLKVYKKEGSWYFVQTPEGYLAWVDYGGIENMTEEEFANWKSQEKLIFTEPTGNSYSEANSDSQTVSDLVAGNILELISEQNNFYKVEYPNGKKAFVEKAYAQPYKEWLASLDQTEEDLVATAHKLMGLPYLWGGTSPKGVDCSGYTKTIYFLNGMVIPRDASQQIHTGDVVDTDKNFENLEKGDLLFFGKPATDSTSERVIHVGMWIGDNKFIHSMGEVHISNFDTEAEDFDEYNYNRYLRTKRILNKEDKGLIYLKNTDLFTTSEAEEVKM</sequence>
<gene>
    <name evidence="7" type="ORF">SAMN04488033_11326</name>
</gene>
<keyword evidence="8" id="KW-1185">Reference proteome</keyword>
<dbReference type="PANTHER" id="PTHR47053:SF1">
    <property type="entry name" value="MUREIN DD-ENDOPEPTIDASE MEPH-RELATED"/>
    <property type="match status" value="1"/>
</dbReference>
<evidence type="ECO:0000259" key="6">
    <source>
        <dbReference type="PROSITE" id="PS51935"/>
    </source>
</evidence>
<dbReference type="InterPro" id="IPR038765">
    <property type="entry name" value="Papain-like_cys_pep_sf"/>
</dbReference>
<evidence type="ECO:0000256" key="4">
    <source>
        <dbReference type="ARBA" id="ARBA00022807"/>
    </source>
</evidence>